<dbReference type="Proteomes" id="UP000594621">
    <property type="component" value="Chromosome"/>
</dbReference>
<keyword evidence="3" id="KW-1185">Reference proteome</keyword>
<dbReference type="RefSeq" id="WP_195804901.1">
    <property type="nucleotide sequence ID" value="NZ_CP061379.1"/>
</dbReference>
<dbReference type="KEGG" id="bcou:IC761_14260"/>
<feature type="transmembrane region" description="Helical" evidence="1">
    <location>
        <begin position="18"/>
        <end position="42"/>
    </location>
</feature>
<protein>
    <submittedName>
        <fullName evidence="2">Uncharacterized protein</fullName>
    </submittedName>
</protein>
<keyword evidence="1" id="KW-1133">Transmembrane helix</keyword>
<sequence length="49" mass="5348">MIATMPFLLSLVSRNSKAIAPCLLTSIFTVLFIGVLMAAVAVRERLRVL</sequence>
<keyword evidence="1" id="KW-0472">Membrane</keyword>
<dbReference type="AlphaFoldDB" id="A0A7S9DCW7"/>
<proteinExistence type="predicted"/>
<evidence type="ECO:0000313" key="2">
    <source>
        <dbReference type="EMBL" id="QPF95447.1"/>
    </source>
</evidence>
<reference evidence="2 3" key="1">
    <citation type="submission" date="2020-09" db="EMBL/GenBank/DDBJ databases">
        <title>Complete genomes of bradyrhizobia occurring on native shrubby legumes in Australia.</title>
        <authorList>
            <person name="Lafay B."/>
        </authorList>
    </citation>
    <scope>NUCLEOTIDE SEQUENCE [LARGE SCALE GENOMIC DNA]</scope>
    <source>
        <strain evidence="2 3">BDV5040</strain>
    </source>
</reference>
<accession>A0A7S9DCW7</accession>
<evidence type="ECO:0000256" key="1">
    <source>
        <dbReference type="SAM" id="Phobius"/>
    </source>
</evidence>
<name>A0A7S9DCW7_9BRAD</name>
<gene>
    <name evidence="2" type="ORF">IC761_14260</name>
</gene>
<evidence type="ECO:0000313" key="3">
    <source>
        <dbReference type="Proteomes" id="UP000594621"/>
    </source>
</evidence>
<organism evidence="2 3">
    <name type="scientific">Bradyrhizobium commune</name>
    <dbReference type="NCBI Taxonomy" id="83627"/>
    <lineage>
        <taxon>Bacteria</taxon>
        <taxon>Pseudomonadati</taxon>
        <taxon>Pseudomonadota</taxon>
        <taxon>Alphaproteobacteria</taxon>
        <taxon>Hyphomicrobiales</taxon>
        <taxon>Nitrobacteraceae</taxon>
        <taxon>Bradyrhizobium</taxon>
    </lineage>
</organism>
<keyword evidence="1" id="KW-0812">Transmembrane</keyword>
<dbReference type="EMBL" id="CP061379">
    <property type="protein sequence ID" value="QPF95447.1"/>
    <property type="molecule type" value="Genomic_DNA"/>
</dbReference>